<dbReference type="AlphaFoldDB" id="A0A2T5XV02"/>
<reference evidence="2 3" key="1">
    <citation type="submission" date="2018-04" db="EMBL/GenBank/DDBJ databases">
        <title>Genomic Encyclopedia of Archaeal and Bacterial Type Strains, Phase II (KMG-II): from individual species to whole genera.</title>
        <authorList>
            <person name="Goeker M."/>
        </authorList>
    </citation>
    <scope>NUCLEOTIDE SEQUENCE [LARGE SCALE GENOMIC DNA]</scope>
    <source>
        <strain evidence="2 3">DSM 22902</strain>
    </source>
</reference>
<evidence type="ECO:0000313" key="3">
    <source>
        <dbReference type="Proteomes" id="UP000243985"/>
    </source>
</evidence>
<dbReference type="Pfam" id="PF09407">
    <property type="entry name" value="AbiEi_1"/>
    <property type="match status" value="1"/>
</dbReference>
<evidence type="ECO:0000313" key="2">
    <source>
        <dbReference type="EMBL" id="PTX07076.1"/>
    </source>
</evidence>
<accession>A0A2T5XV02</accession>
<gene>
    <name evidence="2" type="ORF">C8P65_10579</name>
</gene>
<dbReference type="Proteomes" id="UP000243985">
    <property type="component" value="Unassembled WGS sequence"/>
</dbReference>
<dbReference type="InterPro" id="IPR018547">
    <property type="entry name" value="AbiEi_C"/>
</dbReference>
<comment type="caution">
    <text evidence="2">The sequence shown here is derived from an EMBL/GenBank/DDBJ whole genome shotgun (WGS) entry which is preliminary data.</text>
</comment>
<evidence type="ECO:0000259" key="1">
    <source>
        <dbReference type="Pfam" id="PF09407"/>
    </source>
</evidence>
<sequence length="293" mass="34064">MIYIFNMKGLTIRKWIQSLEEKGIYSFSMQELKEVFAHLKEKTILNTLGRLKKQGKLLPLWNGIYSIVRFVDIGNATDNKAIREEGKPYFYIETLMQHLKREYYVALLSAVEVHLSPKEALQANEITVITSLPPLRDSFRGQSKIRYLVKNDIKNLREIGVKRKTLPFSIEERTLRVASLELTAVDLLLYEKEIGGIQKAVEVIQRIKNHLSWQELPTEVIFSTPVSIFQRLGYVLSFIKEEELAERLKERVLSTGKKFRRTLLKTDVPEKGREPFCPIWKIVVNISLQNDTL</sequence>
<feature type="domain" description="AbiEi antitoxin C-terminal" evidence="1">
    <location>
        <begin position="94"/>
        <end position="236"/>
    </location>
</feature>
<protein>
    <submittedName>
        <fullName evidence="2">Putative transcriptional regulator of viral defense system</fullName>
    </submittedName>
</protein>
<name>A0A2T5XV02_9FLAO</name>
<proteinExistence type="predicted"/>
<dbReference type="EMBL" id="QBKG01000005">
    <property type="protein sequence ID" value="PTX07076.1"/>
    <property type="molecule type" value="Genomic_DNA"/>
</dbReference>
<organism evidence="2 3">
    <name type="scientific">Capnocytophaga leadbetteri</name>
    <dbReference type="NCBI Taxonomy" id="327575"/>
    <lineage>
        <taxon>Bacteria</taxon>
        <taxon>Pseudomonadati</taxon>
        <taxon>Bacteroidota</taxon>
        <taxon>Flavobacteriia</taxon>
        <taxon>Flavobacteriales</taxon>
        <taxon>Flavobacteriaceae</taxon>
        <taxon>Capnocytophaga</taxon>
    </lineage>
</organism>